<dbReference type="PANTHER" id="PTHR35458">
    <property type="entry name" value="SLR0755 PROTEIN"/>
    <property type="match status" value="1"/>
</dbReference>
<gene>
    <name evidence="2" type="ORF">Pa4123_36380</name>
</gene>
<dbReference type="Pfam" id="PF01936">
    <property type="entry name" value="NYN"/>
    <property type="match status" value="1"/>
</dbReference>
<evidence type="ECO:0000313" key="3">
    <source>
        <dbReference type="Proteomes" id="UP001144280"/>
    </source>
</evidence>
<dbReference type="InterPro" id="IPR021139">
    <property type="entry name" value="NYN"/>
</dbReference>
<accession>A0ABQ5QUV5</accession>
<evidence type="ECO:0000313" key="2">
    <source>
        <dbReference type="EMBL" id="GLH98363.1"/>
    </source>
</evidence>
<organism evidence="2 3">
    <name type="scientific">Phytohabitans aurantiacus</name>
    <dbReference type="NCBI Taxonomy" id="3016789"/>
    <lineage>
        <taxon>Bacteria</taxon>
        <taxon>Bacillati</taxon>
        <taxon>Actinomycetota</taxon>
        <taxon>Actinomycetes</taxon>
        <taxon>Micromonosporales</taxon>
        <taxon>Micromonosporaceae</taxon>
    </lineage>
</organism>
<name>A0ABQ5QUV5_9ACTN</name>
<keyword evidence="3" id="KW-1185">Reference proteome</keyword>
<evidence type="ECO:0000259" key="1">
    <source>
        <dbReference type="Pfam" id="PF01936"/>
    </source>
</evidence>
<feature type="domain" description="NYN" evidence="1">
    <location>
        <begin position="39"/>
        <end position="209"/>
    </location>
</feature>
<proteinExistence type="predicted"/>
<dbReference type="InterPro" id="IPR047140">
    <property type="entry name" value="LabA"/>
</dbReference>
<reference evidence="2" key="1">
    <citation type="submission" date="2022-12" db="EMBL/GenBank/DDBJ databases">
        <title>New Phytohabitans aurantiacus sp. RD004123 nov., an actinomycete isolated from soil.</title>
        <authorList>
            <person name="Triningsih D.W."/>
            <person name="Harunari E."/>
            <person name="Igarashi Y."/>
        </authorList>
    </citation>
    <scope>NUCLEOTIDE SEQUENCE</scope>
    <source>
        <strain evidence="2">RD004123</strain>
    </source>
</reference>
<dbReference type="Proteomes" id="UP001144280">
    <property type="component" value="Unassembled WGS sequence"/>
</dbReference>
<sequence>MHKETAPCGAVGPEMLSPAGLSQAYNARPVNGKEERVPRIYVYIDGFNLYHGMRTQFGRSLHWLDLEALGESLLRPGQQLEKVRYFTARVRDQDASRRRQLAYLEALKAHCALVETHEGRFQRKTCTCFVCRARWTTYEEKETDVSLAVALVEDAALDRFDVALIISADSDLCPAIRAVRRVRPSSRVIVVFPPRRHSDELRRTADAVYWLGRDKLSRAQLPAEINTQAGIKLSRPAYWR</sequence>
<protein>
    <recommendedName>
        <fullName evidence="1">NYN domain-containing protein</fullName>
    </recommendedName>
</protein>
<dbReference type="EMBL" id="BSDI01000016">
    <property type="protein sequence ID" value="GLH98363.1"/>
    <property type="molecule type" value="Genomic_DNA"/>
</dbReference>
<dbReference type="CDD" id="cd18722">
    <property type="entry name" value="PIN_NicB-like"/>
    <property type="match status" value="1"/>
</dbReference>
<comment type="caution">
    <text evidence="2">The sequence shown here is derived from an EMBL/GenBank/DDBJ whole genome shotgun (WGS) entry which is preliminary data.</text>
</comment>
<dbReference type="PANTHER" id="PTHR35458:SF8">
    <property type="entry name" value="SLR0650 PROTEIN"/>
    <property type="match status" value="1"/>
</dbReference>
<dbReference type="Gene3D" id="3.40.50.1010">
    <property type="entry name" value="5'-nuclease"/>
    <property type="match status" value="1"/>
</dbReference>